<dbReference type="Pfam" id="PF00271">
    <property type="entry name" value="Helicase_C"/>
    <property type="match status" value="1"/>
</dbReference>
<evidence type="ECO:0000256" key="5">
    <source>
        <dbReference type="ARBA" id="ARBA00022806"/>
    </source>
</evidence>
<dbReference type="SMART" id="SM01123">
    <property type="entry name" value="DBP10CT"/>
    <property type="match status" value="1"/>
</dbReference>
<name>A0A7S2B9U3_9STRA</name>
<dbReference type="InterPro" id="IPR027417">
    <property type="entry name" value="P-loop_NTPase"/>
</dbReference>
<dbReference type="InterPro" id="IPR014001">
    <property type="entry name" value="Helicase_ATP-bd"/>
</dbReference>
<dbReference type="PROSITE" id="PS51192">
    <property type="entry name" value="HELICASE_ATP_BIND_1"/>
    <property type="match status" value="1"/>
</dbReference>
<keyword evidence="5" id="KW-0347">Helicase</keyword>
<dbReference type="GO" id="GO:0005524">
    <property type="term" value="F:ATP binding"/>
    <property type="evidence" value="ECO:0007669"/>
    <property type="project" value="UniProtKB-KW"/>
</dbReference>
<dbReference type="Gene3D" id="3.40.50.300">
    <property type="entry name" value="P-loop containing nucleotide triphosphate hydrolases"/>
    <property type="match status" value="2"/>
</dbReference>
<feature type="compositionally biased region" description="Basic and acidic residues" evidence="9">
    <location>
        <begin position="568"/>
        <end position="600"/>
    </location>
</feature>
<dbReference type="GO" id="GO:0005730">
    <property type="term" value="C:nucleolus"/>
    <property type="evidence" value="ECO:0007669"/>
    <property type="project" value="UniProtKB-SubCell"/>
</dbReference>
<feature type="domain" description="Helicase ATP-binding" evidence="10">
    <location>
        <begin position="14"/>
        <end position="187"/>
    </location>
</feature>
<dbReference type="EC" id="3.6.4.13" evidence="2"/>
<keyword evidence="3" id="KW-0547">Nucleotide-binding</keyword>
<dbReference type="GO" id="GO:0016787">
    <property type="term" value="F:hydrolase activity"/>
    <property type="evidence" value="ECO:0007669"/>
    <property type="project" value="UniProtKB-KW"/>
</dbReference>
<evidence type="ECO:0000256" key="2">
    <source>
        <dbReference type="ARBA" id="ARBA00012552"/>
    </source>
</evidence>
<accession>A0A7S2B9U3</accession>
<feature type="compositionally biased region" description="Gly residues" evidence="9">
    <location>
        <begin position="892"/>
        <end position="901"/>
    </location>
</feature>
<feature type="region of interest" description="Disordered" evidence="9">
    <location>
        <begin position="772"/>
        <end position="795"/>
    </location>
</feature>
<keyword evidence="7" id="KW-0694">RNA-binding</keyword>
<dbReference type="PROSITE" id="PS00039">
    <property type="entry name" value="DEAD_ATP_HELICASE"/>
    <property type="match status" value="1"/>
</dbReference>
<dbReference type="SMART" id="SM00487">
    <property type="entry name" value="DEXDc"/>
    <property type="match status" value="1"/>
</dbReference>
<keyword evidence="4" id="KW-0378">Hydrolase</keyword>
<dbReference type="SMART" id="SM00490">
    <property type="entry name" value="HELICc"/>
    <property type="match status" value="1"/>
</dbReference>
<evidence type="ECO:0000256" key="1">
    <source>
        <dbReference type="ARBA" id="ARBA00010379"/>
    </source>
</evidence>
<proteinExistence type="inferred from homology"/>
<dbReference type="AlphaFoldDB" id="A0A7S2B9U3"/>
<organism evidence="12">
    <name type="scientific">Octactis speculum</name>
    <dbReference type="NCBI Taxonomy" id="3111310"/>
    <lineage>
        <taxon>Eukaryota</taxon>
        <taxon>Sar</taxon>
        <taxon>Stramenopiles</taxon>
        <taxon>Ochrophyta</taxon>
        <taxon>Dictyochophyceae</taxon>
        <taxon>Dictyochales</taxon>
        <taxon>Dictyochaceae</taxon>
        <taxon>Octactis</taxon>
    </lineage>
</organism>
<evidence type="ECO:0000256" key="9">
    <source>
        <dbReference type="SAM" id="MobiDB-lite"/>
    </source>
</evidence>
<dbReference type="InterPro" id="IPR001650">
    <property type="entry name" value="Helicase_C-like"/>
</dbReference>
<evidence type="ECO:0000256" key="3">
    <source>
        <dbReference type="ARBA" id="ARBA00022741"/>
    </source>
</evidence>
<feature type="region of interest" description="Disordered" evidence="9">
    <location>
        <begin position="534"/>
        <end position="654"/>
    </location>
</feature>
<gene>
    <name evidence="12" type="ORF">DSPE1174_LOCUS6492</name>
</gene>
<evidence type="ECO:0000259" key="11">
    <source>
        <dbReference type="PROSITE" id="PS51194"/>
    </source>
</evidence>
<feature type="region of interest" description="Disordered" evidence="9">
    <location>
        <begin position="850"/>
        <end position="901"/>
    </location>
</feature>
<dbReference type="Pfam" id="PF00270">
    <property type="entry name" value="DEAD"/>
    <property type="match status" value="1"/>
</dbReference>
<evidence type="ECO:0000256" key="6">
    <source>
        <dbReference type="ARBA" id="ARBA00022840"/>
    </source>
</evidence>
<evidence type="ECO:0000256" key="4">
    <source>
        <dbReference type="ARBA" id="ARBA00022801"/>
    </source>
</evidence>
<dbReference type="PANTHER" id="PTHR47959">
    <property type="entry name" value="ATP-DEPENDENT RNA HELICASE RHLE-RELATED"/>
    <property type="match status" value="1"/>
</dbReference>
<dbReference type="GO" id="GO:0003723">
    <property type="term" value="F:RNA binding"/>
    <property type="evidence" value="ECO:0007669"/>
    <property type="project" value="UniProtKB-KW"/>
</dbReference>
<reference evidence="12" key="1">
    <citation type="submission" date="2021-01" db="EMBL/GenBank/DDBJ databases">
        <authorList>
            <person name="Corre E."/>
            <person name="Pelletier E."/>
            <person name="Niang G."/>
            <person name="Scheremetjew M."/>
            <person name="Finn R."/>
            <person name="Kale V."/>
            <person name="Holt S."/>
            <person name="Cochrane G."/>
            <person name="Meng A."/>
            <person name="Brown T."/>
            <person name="Cohen L."/>
        </authorList>
    </citation>
    <scope>NUCLEOTIDE SEQUENCE</scope>
    <source>
        <strain evidence="12">CCMP1381</strain>
    </source>
</reference>
<keyword evidence="6" id="KW-0067">ATP-binding</keyword>
<dbReference type="CDD" id="cd18787">
    <property type="entry name" value="SF2_C_DEAD"/>
    <property type="match status" value="1"/>
</dbReference>
<dbReference type="GO" id="GO:0005829">
    <property type="term" value="C:cytosol"/>
    <property type="evidence" value="ECO:0007669"/>
    <property type="project" value="TreeGrafter"/>
</dbReference>
<feature type="compositionally biased region" description="Polar residues" evidence="9">
    <location>
        <begin position="773"/>
        <end position="783"/>
    </location>
</feature>
<comment type="catalytic activity">
    <reaction evidence="8">
        <text>ATP + H2O = ADP + phosphate + H(+)</text>
        <dbReference type="Rhea" id="RHEA:13065"/>
        <dbReference type="ChEBI" id="CHEBI:15377"/>
        <dbReference type="ChEBI" id="CHEBI:15378"/>
        <dbReference type="ChEBI" id="CHEBI:30616"/>
        <dbReference type="ChEBI" id="CHEBI:43474"/>
        <dbReference type="ChEBI" id="CHEBI:456216"/>
        <dbReference type="EC" id="3.6.4.13"/>
    </reaction>
</comment>
<feature type="compositionally biased region" description="Basic residues" evidence="9">
    <location>
        <begin position="601"/>
        <end position="616"/>
    </location>
</feature>
<evidence type="ECO:0000256" key="7">
    <source>
        <dbReference type="ARBA" id="ARBA00022884"/>
    </source>
</evidence>
<dbReference type="SUPFAM" id="SSF52540">
    <property type="entry name" value="P-loop containing nucleoside triphosphate hydrolases"/>
    <property type="match status" value="1"/>
</dbReference>
<evidence type="ECO:0000313" key="12">
    <source>
        <dbReference type="EMBL" id="CAD9390681.1"/>
    </source>
</evidence>
<dbReference type="PROSITE" id="PS51194">
    <property type="entry name" value="HELICASE_CTER"/>
    <property type="match status" value="1"/>
</dbReference>
<dbReference type="PANTHER" id="PTHR47959:SF8">
    <property type="entry name" value="RNA HELICASE"/>
    <property type="match status" value="1"/>
</dbReference>
<comment type="similarity">
    <text evidence="1">Belongs to the DEAD box helicase family. DDX54/DBP10 subfamily.</text>
</comment>
<evidence type="ECO:0000256" key="8">
    <source>
        <dbReference type="ARBA" id="ARBA00047984"/>
    </source>
</evidence>
<dbReference type="InterPro" id="IPR050079">
    <property type="entry name" value="DEAD_box_RNA_helicase"/>
</dbReference>
<sequence>MGYKVPTPVQRKTMPLALGGKDVVCMARTGSGKTAAFLVPLLESLKEHRGTGGTRAIVLSPTRELALQTLRFSRQMAKYTDLRAALIVGGDSMEGQFEALANQPDFIIATPGRLAHHLEEVHDFTLQGIQFVVFDEADRLFEMGFAHQLQQLLHRVPENRQTLLFSATMPKVLIHFARAGLSDPQLIRLETDTRVPDELRLAFFTVRSFDKPCALVFVMRELLCAPRELTVIFSATRHHCEMLRSLLAFSLPKLKTALIYGTMDQEARKTNLDKFRKRQVTVLLVTDVAARGIDIPLLDNVVNYSFPPTPKLFVHRVGRTARQGRSGTAISLVDPEEMAYMTDLHLFLGKKMSTGHPDKDEEEVEEVVAPSPVTAYSLKEMDSKSMVHYGCIPQPHLDAEQEVWQRLLTNEDDLANLNRVCTNASKQYKRTRPDPSSASVRRAKALEMHHIHPLLLSLQDKHHALQTGASSNRTVNPRHISGQAAVDTAEYLHSLTKYRPKATVFEVDAKSASNAAETGLDIMRRVRHSHKVHKGLQNGLMMDAGQGAVRPPEENSEVPAETTTGKEVPVKDEQPLSSKAEEKKPAQRGEGEEEASCPKEPKRRMSRAERKRKKSGIKQEIGTTDNTSTPPPASTETTEEEETPRKRVRKRVIDDAGSFRDKDYFIAYQNVKESQVEGMLGNAPSKDGIEALIAGRLEESLLDVNPDNSNDLYKKQKLFHWDKRHNKYIRSTLSELNESSGVKLRSESGTRRSTKSKNVAGEIYDKWKKRTQKTVASEPNNMETADTDTHHTLADRMPLPVKKNDRHVKKVQEKADRAETQQGRNGKAVADELKTEAMIRKERKVKENLRLKNMSKGQRAHVVKKMKEEKRAKKNLVQSQAVPLKKKQWQRGKGGGGQKKK</sequence>
<evidence type="ECO:0000259" key="10">
    <source>
        <dbReference type="PROSITE" id="PS51192"/>
    </source>
</evidence>
<dbReference type="EMBL" id="HBGS01012342">
    <property type="protein sequence ID" value="CAD9390681.1"/>
    <property type="molecule type" value="Transcribed_RNA"/>
</dbReference>
<dbReference type="InterPro" id="IPR011545">
    <property type="entry name" value="DEAD/DEAH_box_helicase_dom"/>
</dbReference>
<protein>
    <recommendedName>
        <fullName evidence="2">RNA helicase</fullName>
        <ecNumber evidence="2">3.6.4.13</ecNumber>
    </recommendedName>
</protein>
<feature type="domain" description="Helicase C-terminal" evidence="11">
    <location>
        <begin position="218"/>
        <end position="368"/>
    </location>
</feature>
<dbReference type="GO" id="GO:0003724">
    <property type="term" value="F:RNA helicase activity"/>
    <property type="evidence" value="ECO:0007669"/>
    <property type="project" value="UniProtKB-EC"/>
</dbReference>
<dbReference type="InterPro" id="IPR012541">
    <property type="entry name" value="DBP10_C"/>
</dbReference>
<dbReference type="InterPro" id="IPR000629">
    <property type="entry name" value="RNA-helicase_DEAD-box_CS"/>
</dbReference>